<name>A0A0E9Q6J0_ANGAN</name>
<sequence>MKLWEHLTFIRFTRKVNCKLSYYQKSPCNLVSSLQSHCTKSR</sequence>
<evidence type="ECO:0000313" key="1">
    <source>
        <dbReference type="EMBL" id="JAH12157.1"/>
    </source>
</evidence>
<accession>A0A0E9Q6J0</accession>
<reference evidence="1" key="2">
    <citation type="journal article" date="2015" name="Fish Shellfish Immunol.">
        <title>Early steps in the European eel (Anguilla anguilla)-Vibrio vulnificus interaction in the gills: Role of the RtxA13 toxin.</title>
        <authorList>
            <person name="Callol A."/>
            <person name="Pajuelo D."/>
            <person name="Ebbesson L."/>
            <person name="Teles M."/>
            <person name="MacKenzie S."/>
            <person name="Amaro C."/>
        </authorList>
    </citation>
    <scope>NUCLEOTIDE SEQUENCE</scope>
</reference>
<dbReference type="EMBL" id="GBXM01096420">
    <property type="protein sequence ID" value="JAH12157.1"/>
    <property type="molecule type" value="Transcribed_RNA"/>
</dbReference>
<reference evidence="1" key="1">
    <citation type="submission" date="2014-11" db="EMBL/GenBank/DDBJ databases">
        <authorList>
            <person name="Amaro Gonzalez C."/>
        </authorList>
    </citation>
    <scope>NUCLEOTIDE SEQUENCE</scope>
</reference>
<protein>
    <submittedName>
        <fullName evidence="1">Uncharacterized protein</fullName>
    </submittedName>
</protein>
<dbReference type="AlphaFoldDB" id="A0A0E9Q6J0"/>
<proteinExistence type="predicted"/>
<organism evidence="1">
    <name type="scientific">Anguilla anguilla</name>
    <name type="common">European freshwater eel</name>
    <name type="synonym">Muraena anguilla</name>
    <dbReference type="NCBI Taxonomy" id="7936"/>
    <lineage>
        <taxon>Eukaryota</taxon>
        <taxon>Metazoa</taxon>
        <taxon>Chordata</taxon>
        <taxon>Craniata</taxon>
        <taxon>Vertebrata</taxon>
        <taxon>Euteleostomi</taxon>
        <taxon>Actinopterygii</taxon>
        <taxon>Neopterygii</taxon>
        <taxon>Teleostei</taxon>
        <taxon>Anguilliformes</taxon>
        <taxon>Anguillidae</taxon>
        <taxon>Anguilla</taxon>
    </lineage>
</organism>